<evidence type="ECO:0000313" key="3">
    <source>
        <dbReference type="Proteomes" id="UP000245890"/>
    </source>
</evidence>
<name>A0A2U0SE19_9SPHN</name>
<protein>
    <submittedName>
        <fullName evidence="2">Uncharacterized protein</fullName>
    </submittedName>
</protein>
<feature type="region of interest" description="Disordered" evidence="1">
    <location>
        <begin position="1"/>
        <end position="42"/>
    </location>
</feature>
<dbReference type="SUPFAM" id="SSF51126">
    <property type="entry name" value="Pectin lyase-like"/>
    <property type="match status" value="1"/>
</dbReference>
<dbReference type="InterPro" id="IPR011050">
    <property type="entry name" value="Pectin_lyase_fold/virulence"/>
</dbReference>
<keyword evidence="3" id="KW-1185">Reference proteome</keyword>
<dbReference type="AlphaFoldDB" id="A0A2U0SE19"/>
<dbReference type="EMBL" id="QENQ01000001">
    <property type="protein sequence ID" value="PVX29534.1"/>
    <property type="molecule type" value="Genomic_DNA"/>
</dbReference>
<comment type="caution">
    <text evidence="2">The sequence shown here is derived from an EMBL/GenBank/DDBJ whole genome shotgun (WGS) entry which is preliminary data.</text>
</comment>
<proteinExistence type="predicted"/>
<dbReference type="InterPro" id="IPR012334">
    <property type="entry name" value="Pectin_lyas_fold"/>
</dbReference>
<evidence type="ECO:0000256" key="1">
    <source>
        <dbReference type="SAM" id="MobiDB-lite"/>
    </source>
</evidence>
<dbReference type="RefSeq" id="WP_116468969.1">
    <property type="nucleotide sequence ID" value="NZ_QENQ01000001.1"/>
</dbReference>
<accession>A0A2U0SE19</accession>
<gene>
    <name evidence="2" type="ORF">DD559_09555</name>
</gene>
<reference evidence="2 3" key="1">
    <citation type="submission" date="2018-05" db="EMBL/GenBank/DDBJ databases">
        <title>Description of Sphingomonas pokkalii sp nov, isolated from the rhizosphere of saline tolerant pokkali rice and its draft genome analysis.</title>
        <authorList>
            <person name="Menon R."/>
            <person name="Kumari S."/>
            <person name="Rameshkumar N."/>
        </authorList>
    </citation>
    <scope>NUCLEOTIDE SEQUENCE [LARGE SCALE GENOMIC DNA]</scope>
    <source>
        <strain evidence="2 3">L3B27</strain>
    </source>
</reference>
<sequence length="752" mass="81743">MATDHGRKAAPGVLQPGPRWTGVAGSGGAPAAQSDQPLGTLVPDERFTGGFSAVPGQWIHGEGIRITALGLPPQPAAGDAINYFKEAVFYLEGNSVTVTEWSVNPTPVRLYDGTMVPQGSIGFSVEIGAGEGAVTAGDAILYCFLRGEHGLERRIDIPLVINVDRKLDAQRRVCYVDPDGSDDADGSRTAPWRTLHHALGGKGVGDGGKLILQKAGRYVEDVNVSRTPTMNNRRAIEVVAAEGLRADQVIITRTARRLPEPRWVIQARVVHFIGITVDLGKIMLLWGPADRAIGFLGCRLVDPRGPEGDRDENGIAMGYNLAKGTPAQQDTLATGLPYNFGGFYLAECLFVNFTTEGARLYRNVAAYQATDSFAGGPGYDDVVVDGYHVTMPKQGVTRLHLRPFLEVASAARGPNGTTVLTLADAADLSEQRRGGDLRIRFLSGALAAEEEMQVLSVEPAERRIVVGGDIVRRVAAGDRVRGYAVWHADFCQQQGVQRPDQRGLRNITIFRYRASSPTSQLFLTQAPVKLEPGSRISTNGTRFQILSGSGKPNLLLDDDMLRLQAGPQSGEYRVVKSFDRATGTGLLLDAFSADQHDVAVERSKSIVGFVMALSVLRKTGSGWEMGQFQDGHRNFLLTQNTFIGQPNCLTFRNKFPGHGHRNHVQLFNLISKMDADTPQIPDWGLRVQRNHFLRGVPRGRDARVMDGRPGFDANERYQPFRGQLRIGRKPLIPFDSFGNPVDENAPVGAVAA</sequence>
<dbReference type="OrthoDB" id="7526673at2"/>
<organism evidence="2 3">
    <name type="scientific">Sphingomonas pokkalii</name>
    <dbReference type="NCBI Taxonomy" id="2175090"/>
    <lineage>
        <taxon>Bacteria</taxon>
        <taxon>Pseudomonadati</taxon>
        <taxon>Pseudomonadota</taxon>
        <taxon>Alphaproteobacteria</taxon>
        <taxon>Sphingomonadales</taxon>
        <taxon>Sphingomonadaceae</taxon>
        <taxon>Sphingomonas</taxon>
    </lineage>
</organism>
<dbReference type="Proteomes" id="UP000245890">
    <property type="component" value="Unassembled WGS sequence"/>
</dbReference>
<dbReference type="Gene3D" id="2.160.20.10">
    <property type="entry name" value="Single-stranded right-handed beta-helix, Pectin lyase-like"/>
    <property type="match status" value="1"/>
</dbReference>
<evidence type="ECO:0000313" key="2">
    <source>
        <dbReference type="EMBL" id="PVX29534.1"/>
    </source>
</evidence>